<dbReference type="PANTHER" id="PTHR34660">
    <property type="entry name" value="MYB-LIKE PROTEIN X"/>
    <property type="match status" value="1"/>
</dbReference>
<feature type="compositionally biased region" description="Basic and acidic residues" evidence="1">
    <location>
        <begin position="12"/>
        <end position="30"/>
    </location>
</feature>
<reference evidence="2 3" key="1">
    <citation type="journal article" date="2014" name="PLoS ONE">
        <title>Global Analysis of Gene Expression Profiles in Physic Nut (Jatropha curcas L.) Seedlings Exposed to Salt Stress.</title>
        <authorList>
            <person name="Zhang L."/>
            <person name="Zhang C."/>
            <person name="Wu P."/>
            <person name="Chen Y."/>
            <person name="Li M."/>
            <person name="Jiang H."/>
            <person name="Wu G."/>
        </authorList>
    </citation>
    <scope>NUCLEOTIDE SEQUENCE [LARGE SCALE GENOMIC DNA]</scope>
    <source>
        <strain evidence="3">cv. GZQX0401</strain>
        <tissue evidence="2">Young leaves</tissue>
    </source>
</reference>
<dbReference type="PANTHER" id="PTHR34660:SF3">
    <property type="entry name" value="RRM DOMAIN-CONTAINING PROTEIN"/>
    <property type="match status" value="1"/>
</dbReference>
<organism evidence="2 3">
    <name type="scientific">Jatropha curcas</name>
    <name type="common">Barbados nut</name>
    <dbReference type="NCBI Taxonomy" id="180498"/>
    <lineage>
        <taxon>Eukaryota</taxon>
        <taxon>Viridiplantae</taxon>
        <taxon>Streptophyta</taxon>
        <taxon>Embryophyta</taxon>
        <taxon>Tracheophyta</taxon>
        <taxon>Spermatophyta</taxon>
        <taxon>Magnoliopsida</taxon>
        <taxon>eudicotyledons</taxon>
        <taxon>Gunneridae</taxon>
        <taxon>Pentapetalae</taxon>
        <taxon>rosids</taxon>
        <taxon>fabids</taxon>
        <taxon>Malpighiales</taxon>
        <taxon>Euphorbiaceae</taxon>
        <taxon>Crotonoideae</taxon>
        <taxon>Jatropheae</taxon>
        <taxon>Jatropha</taxon>
    </lineage>
</organism>
<sequence length="544" mass="61503">MSRCFPFPPPGYEKKTRTDDVDLLKKEKNREKKQKKEKKNREKKEGKDREKKEKDRSDGKHRDKKEKKEKQRDKKEDRDTDKDKIIASNEKRLPGQSESNNGDKVSDEKRLPAKFEINSGEIFIQKGNGRDLGRSSISGEKKFAGQFSGYNERVSQNARPSVQPKELKFVQEVDKRIRDEAKGTGKQMVEKFTGADARKDEGMFRLVAKATGTSVDVKEKNKIGDDRKLGAQGIREVSRFTGNAMAQSLPGMVQPRIDKTPRSLENDVEKRVEGKEKSRQKEGDDRHGDKRRDKIKEKDGLGKDKNRDKERKKEEKLKGKSEYKNMGPDKLKESNKDGPTGIHNAKTSHLPRESSAVTEGNLKKRKDLDTNGFISANDIRPNKVSRLTPSHPSTENGRISGTLQTSSPLISGRQGPLNNLKADAKELKKNGIIEPQALSVSTTQPLPLSTTKSLPTTTQADKKAEPPKRPPHPDLKYLSQVLTVPKMEEWSDFDDQEWLFLGSDSQLKKPKLGSLRVDETPQVWSEALQIDSVDVCALPYVIPY</sequence>
<feature type="compositionally biased region" description="Pro residues" evidence="1">
    <location>
        <begin position="1"/>
        <end position="11"/>
    </location>
</feature>
<gene>
    <name evidence="2" type="ORF">JCGZ_01090</name>
</gene>
<dbReference type="OrthoDB" id="1913135at2759"/>
<dbReference type="Proteomes" id="UP000027138">
    <property type="component" value="Unassembled WGS sequence"/>
</dbReference>
<feature type="compositionally biased region" description="Polar residues" evidence="1">
    <location>
        <begin position="385"/>
        <end position="409"/>
    </location>
</feature>
<dbReference type="AlphaFoldDB" id="A0A067KWI7"/>
<feature type="compositionally biased region" description="Basic and acidic residues" evidence="1">
    <location>
        <begin position="256"/>
        <end position="336"/>
    </location>
</feature>
<dbReference type="EMBL" id="KK914353">
    <property type="protein sequence ID" value="KDP39333.1"/>
    <property type="molecule type" value="Genomic_DNA"/>
</dbReference>
<feature type="compositionally biased region" description="Basic and acidic residues" evidence="1">
    <location>
        <begin position="39"/>
        <end position="93"/>
    </location>
</feature>
<evidence type="ECO:0000313" key="2">
    <source>
        <dbReference type="EMBL" id="KDP39333.1"/>
    </source>
</evidence>
<accession>A0A067KWI7</accession>
<evidence type="ECO:0000313" key="3">
    <source>
        <dbReference type="Proteomes" id="UP000027138"/>
    </source>
</evidence>
<feature type="compositionally biased region" description="Basic and acidic residues" evidence="1">
    <location>
        <begin position="460"/>
        <end position="474"/>
    </location>
</feature>
<evidence type="ECO:0000256" key="1">
    <source>
        <dbReference type="SAM" id="MobiDB-lite"/>
    </source>
</evidence>
<keyword evidence="3" id="KW-1185">Reference proteome</keyword>
<feature type="region of interest" description="Disordered" evidence="1">
    <location>
        <begin position="1"/>
        <end position="112"/>
    </location>
</feature>
<dbReference type="KEGG" id="jcu:105633144"/>
<feature type="region of interest" description="Disordered" evidence="1">
    <location>
        <begin position="438"/>
        <end position="474"/>
    </location>
</feature>
<proteinExistence type="predicted"/>
<protein>
    <submittedName>
        <fullName evidence="2">Uncharacterized protein</fullName>
    </submittedName>
</protein>
<dbReference type="STRING" id="180498.A0A067KWI7"/>
<feature type="region of interest" description="Disordered" evidence="1">
    <location>
        <begin position="241"/>
        <end position="416"/>
    </location>
</feature>
<feature type="compositionally biased region" description="Low complexity" evidence="1">
    <location>
        <begin position="438"/>
        <end position="458"/>
    </location>
</feature>
<name>A0A067KWI7_JATCU</name>